<sequence length="524" mass="60623">MKTDRLTLASLCYLYVPIGLFLIFWIKPFLALPLTVLLAVGIRYFVRQPVCNASRGSAFSRTEWLILATGALFWAWVSGIGAFVPQYGDYDKHNLVFHDLITHPWPVVYQNDRFNDPFLCYYLAYYLPTAAVVRLFHLSFETAEWVSFLWGWLGVWLALGWAARLSKNYRVWIAVGLPFLSGVEVLLRLFWSLYIDFHWQLPAWLRAVFQNRIPGYTRYETPRLAFSNQNFAQSIDPAPLIMQLQAVPQHALGGWIAMGLLVFWQRRKASPVALAFVVVATLLWSPFVTIGLGLWLLFTEKKLHRLTSESQPVFLAGSLLLMGLLGSFYHAHFPILYRGFIFEAFEKPADPVLYIVYWGFQLWVGALLFRWYNRQTGGMHTGERMILTAAVSMQVLSLVYMGRWNDFQNRTMIPAQFLYYLVLANGFVHWLLSPKRTVSGWFLAAWVVIGLYVPCRVLAYKLWSIHVPQPITRSMEKATTNFGETDMSRMRPHETIDAGTDYAAQYVGRRDSFFYRYLLRKAID</sequence>
<evidence type="ECO:0000313" key="2">
    <source>
        <dbReference type="EMBL" id="MFC5408780.1"/>
    </source>
</evidence>
<proteinExistence type="predicted"/>
<comment type="caution">
    <text evidence="2">The sequence shown here is derived from an EMBL/GenBank/DDBJ whole genome shotgun (WGS) entry which is preliminary data.</text>
</comment>
<evidence type="ECO:0000256" key="1">
    <source>
        <dbReference type="SAM" id="Phobius"/>
    </source>
</evidence>
<organism evidence="2 3">
    <name type="scientific">Larkinella bovis</name>
    <dbReference type="NCBI Taxonomy" id="683041"/>
    <lineage>
        <taxon>Bacteria</taxon>
        <taxon>Pseudomonadati</taxon>
        <taxon>Bacteroidota</taxon>
        <taxon>Cytophagia</taxon>
        <taxon>Cytophagales</taxon>
        <taxon>Spirosomataceae</taxon>
        <taxon>Larkinella</taxon>
    </lineage>
</organism>
<feature type="transmembrane region" description="Helical" evidence="1">
    <location>
        <begin position="313"/>
        <end position="331"/>
    </location>
</feature>
<reference evidence="3" key="1">
    <citation type="journal article" date="2019" name="Int. J. Syst. Evol. Microbiol.">
        <title>The Global Catalogue of Microorganisms (GCM) 10K type strain sequencing project: providing services to taxonomists for standard genome sequencing and annotation.</title>
        <authorList>
            <consortium name="The Broad Institute Genomics Platform"/>
            <consortium name="The Broad Institute Genome Sequencing Center for Infectious Disease"/>
            <person name="Wu L."/>
            <person name="Ma J."/>
        </authorList>
    </citation>
    <scope>NUCLEOTIDE SEQUENCE [LARGE SCALE GENOMIC DNA]</scope>
    <source>
        <strain evidence="3">CCUG 55250</strain>
    </source>
</reference>
<dbReference type="RefSeq" id="WP_379841990.1">
    <property type="nucleotide sequence ID" value="NZ_JBHSMA010000001.1"/>
</dbReference>
<accession>A0ABW0I8E8</accession>
<evidence type="ECO:0000313" key="3">
    <source>
        <dbReference type="Proteomes" id="UP001596106"/>
    </source>
</evidence>
<feature type="transmembrane region" description="Helical" evidence="1">
    <location>
        <begin position="413"/>
        <end position="432"/>
    </location>
</feature>
<dbReference type="EMBL" id="JBHSMA010000001">
    <property type="protein sequence ID" value="MFC5408780.1"/>
    <property type="molecule type" value="Genomic_DNA"/>
</dbReference>
<feature type="transmembrane region" description="Helical" evidence="1">
    <location>
        <begin position="12"/>
        <end position="44"/>
    </location>
</feature>
<feature type="transmembrane region" description="Helical" evidence="1">
    <location>
        <begin position="352"/>
        <end position="372"/>
    </location>
</feature>
<keyword evidence="3" id="KW-1185">Reference proteome</keyword>
<dbReference type="Proteomes" id="UP001596106">
    <property type="component" value="Unassembled WGS sequence"/>
</dbReference>
<feature type="transmembrane region" description="Helical" evidence="1">
    <location>
        <begin position="119"/>
        <end position="139"/>
    </location>
</feature>
<keyword evidence="1" id="KW-0472">Membrane</keyword>
<feature type="transmembrane region" description="Helical" evidence="1">
    <location>
        <begin position="384"/>
        <end position="401"/>
    </location>
</feature>
<protein>
    <submittedName>
        <fullName evidence="2">Uncharacterized protein</fullName>
    </submittedName>
</protein>
<name>A0ABW0I8E8_9BACT</name>
<gene>
    <name evidence="2" type="ORF">ACFPMF_05645</name>
</gene>
<keyword evidence="1" id="KW-0812">Transmembrane</keyword>
<feature type="transmembrane region" description="Helical" evidence="1">
    <location>
        <begin position="145"/>
        <end position="164"/>
    </location>
</feature>
<feature type="transmembrane region" description="Helical" evidence="1">
    <location>
        <begin position="438"/>
        <end position="459"/>
    </location>
</feature>
<feature type="transmembrane region" description="Helical" evidence="1">
    <location>
        <begin position="271"/>
        <end position="298"/>
    </location>
</feature>
<feature type="transmembrane region" description="Helical" evidence="1">
    <location>
        <begin position="171"/>
        <end position="191"/>
    </location>
</feature>
<keyword evidence="1" id="KW-1133">Transmembrane helix</keyword>
<feature type="transmembrane region" description="Helical" evidence="1">
    <location>
        <begin position="64"/>
        <end position="84"/>
    </location>
</feature>